<dbReference type="Gene3D" id="1.25.40.20">
    <property type="entry name" value="Ankyrin repeat-containing domain"/>
    <property type="match status" value="3"/>
</dbReference>
<keyword evidence="1" id="KW-0677">Repeat</keyword>
<dbReference type="PROSITE" id="PS50297">
    <property type="entry name" value="ANK_REP_REGION"/>
    <property type="match status" value="4"/>
</dbReference>
<dbReference type="InterPro" id="IPR036770">
    <property type="entry name" value="Ankyrin_rpt-contain_sf"/>
</dbReference>
<evidence type="ECO:0000256" key="2">
    <source>
        <dbReference type="ARBA" id="ARBA00023043"/>
    </source>
</evidence>
<dbReference type="PRINTS" id="PR01415">
    <property type="entry name" value="ANKYRIN"/>
</dbReference>
<dbReference type="SUPFAM" id="SSF48403">
    <property type="entry name" value="Ankyrin repeat"/>
    <property type="match status" value="3"/>
</dbReference>
<keyword evidence="2 3" id="KW-0040">ANK repeat</keyword>
<evidence type="ECO:0000256" key="3">
    <source>
        <dbReference type="PROSITE-ProRule" id="PRU00023"/>
    </source>
</evidence>
<dbReference type="PANTHER" id="PTHR24126">
    <property type="entry name" value="ANKYRIN REPEAT, PH AND SEC7 DOMAIN CONTAINING PROTEIN SECG-RELATED"/>
    <property type="match status" value="1"/>
</dbReference>
<feature type="repeat" description="ANK" evidence="3">
    <location>
        <begin position="284"/>
        <end position="316"/>
    </location>
</feature>
<organism evidence="5 6">
    <name type="scientific">Zalerion maritima</name>
    <dbReference type="NCBI Taxonomy" id="339359"/>
    <lineage>
        <taxon>Eukaryota</taxon>
        <taxon>Fungi</taxon>
        <taxon>Dikarya</taxon>
        <taxon>Ascomycota</taxon>
        <taxon>Pezizomycotina</taxon>
        <taxon>Sordariomycetes</taxon>
        <taxon>Lulworthiomycetidae</taxon>
        <taxon>Lulworthiales</taxon>
        <taxon>Lulworthiaceae</taxon>
        <taxon>Zalerion</taxon>
    </lineage>
</organism>
<proteinExistence type="predicted"/>
<dbReference type="Pfam" id="PF12796">
    <property type="entry name" value="Ank_2"/>
    <property type="match status" value="2"/>
</dbReference>
<dbReference type="InterPro" id="IPR002110">
    <property type="entry name" value="Ankyrin_rpt"/>
</dbReference>
<keyword evidence="6" id="KW-1185">Reference proteome</keyword>
<feature type="repeat" description="ANK" evidence="3">
    <location>
        <begin position="705"/>
        <end position="737"/>
    </location>
</feature>
<comment type="caution">
    <text evidence="5">The sequence shown here is derived from an EMBL/GenBank/DDBJ whole genome shotgun (WGS) entry which is preliminary data.</text>
</comment>
<sequence>MRPSLNSVPNELVLMIANSICENVQFEDVQICCFLSNLARVSHRFHDLVNPILYSFDAKSVQSLALPWAIKRGSMKVLGKCVEGGVDLLSHIRSQKPFYKNQKDDKRPIQIYVDDEGRPTTNDVPTVEYFRKQFSGRSMTEQDPEKELGTWKETVGHSHEQTEFDIDVDSWQGDSDLDDDDTHSTTSRESFLGSWEATPLHLACLWGHKHVVQYLLEKDIDLNAPSRGVCSCMEVLSDQADLLREAPPAWTPLHTSICSSLASDMEIAQMLLEAGADVETEALLQETALHTAALQGRTDFVEFLIEGGYQTNLNIKDGRDCTPLHYAYTRSNFCRTIPLLLKHGADINVRLLGRSALANACESSKFGDALTLLDLGADIPTAVEEGVAEHGLLHSCFPRALISPRGQYPNGVSKEHTLLLDRILEQGKLDPNQRDIHGTTPLMRAAKVHCVSGVERLLKAGAKADLVNSDQANAIMYACSAPAFYISSSTTYSKAEPMEAAEKWEMEAIEITQTLMKAGANLDHKDGREKTAFHNLCERGGFLTNLLVRFFMNNGADATSRDKSGNSIFKSALIKGSLEICDILLRHPGGVKSVPQKDIESILTSLLSSYERPRWEKQFEYVLDLLMTPATNVDEIFEKVVEAKKWGAVSTMLKRGLVPPAHKAKVNPLCDLPPYRSTTESRKDHELVLSGLVKLGYNINARNSDGETPLYTAVSSDEPGLVETLLNLGAKVHVGEPPCRPLDAALRRGRNEMVELLLKHTSLKARDGAPQTYLHAALRKQNWFRSQPPSKEPIYVQLLDAGADPNYGDPDQGGDTPLMVFLKWVKEHSGPTIKESRRLADRFNSVLGVFNSRGVDVNKKNTDEGKSVADYLKDLFDQMSNESSPARWVAWYVRDKVEVMERPGGRMEMKIWGEHDSRALNCGNGNGNGTGPRGGMGAAGGGGTGPGMGVGASFVTADGYIFDEEDDEDDFGPDIGGCPCGHYPFG</sequence>
<feature type="repeat" description="ANK" evidence="3">
    <location>
        <begin position="319"/>
        <end position="352"/>
    </location>
</feature>
<evidence type="ECO:0000256" key="1">
    <source>
        <dbReference type="ARBA" id="ARBA00022737"/>
    </source>
</evidence>
<dbReference type="Proteomes" id="UP001201980">
    <property type="component" value="Unassembled WGS sequence"/>
</dbReference>
<evidence type="ECO:0000313" key="5">
    <source>
        <dbReference type="EMBL" id="KAJ2905674.1"/>
    </source>
</evidence>
<dbReference type="Pfam" id="PF00023">
    <property type="entry name" value="Ank"/>
    <property type="match status" value="1"/>
</dbReference>
<dbReference type="SMART" id="SM00248">
    <property type="entry name" value="ANK"/>
    <property type="match status" value="9"/>
</dbReference>
<feature type="repeat" description="ANK" evidence="3">
    <location>
        <begin position="437"/>
        <end position="469"/>
    </location>
</feature>
<evidence type="ECO:0000256" key="4">
    <source>
        <dbReference type="SAM" id="MobiDB-lite"/>
    </source>
</evidence>
<dbReference type="PANTHER" id="PTHR24126:SF14">
    <property type="entry name" value="ANK_REP_REGION DOMAIN-CONTAINING PROTEIN"/>
    <property type="match status" value="1"/>
</dbReference>
<gene>
    <name evidence="5" type="ORF">MKZ38_004749</name>
</gene>
<evidence type="ECO:0000313" key="6">
    <source>
        <dbReference type="Proteomes" id="UP001201980"/>
    </source>
</evidence>
<dbReference type="AlphaFoldDB" id="A0AAD5WWU1"/>
<dbReference type="EMBL" id="JAKWBI020000027">
    <property type="protein sequence ID" value="KAJ2905674.1"/>
    <property type="molecule type" value="Genomic_DNA"/>
</dbReference>
<protein>
    <submittedName>
        <fullName evidence="5">Ankyrin-3</fullName>
    </submittedName>
</protein>
<feature type="repeat" description="ANK" evidence="3">
    <location>
        <begin position="195"/>
        <end position="227"/>
    </location>
</feature>
<accession>A0AAD5WWU1</accession>
<feature type="region of interest" description="Disordered" evidence="4">
    <location>
        <begin position="162"/>
        <end position="187"/>
    </location>
</feature>
<dbReference type="PROSITE" id="PS50088">
    <property type="entry name" value="ANK_REPEAT"/>
    <property type="match status" value="5"/>
</dbReference>
<reference evidence="5" key="1">
    <citation type="submission" date="2022-07" db="EMBL/GenBank/DDBJ databases">
        <title>Draft genome sequence of Zalerion maritima ATCC 34329, a (micro)plastics degrading marine fungus.</title>
        <authorList>
            <person name="Paco A."/>
            <person name="Goncalves M.F.M."/>
            <person name="Rocha-Santos T.A.P."/>
            <person name="Alves A."/>
        </authorList>
    </citation>
    <scope>NUCLEOTIDE SEQUENCE</scope>
    <source>
        <strain evidence="5">ATCC 34329</strain>
    </source>
</reference>
<name>A0AAD5WWU1_9PEZI</name>